<protein>
    <submittedName>
        <fullName evidence="2 3">Uncharacterized protein</fullName>
    </submittedName>
</protein>
<reference evidence="2" key="2">
    <citation type="submission" date="2010-07" db="EMBL/GenBank/DDBJ databases">
        <authorList>
            <consortium name="The Broad Institute Genome Sequencing Platform"/>
            <consortium name="Broad Institute Genome Sequencing Center for Infectious Disease"/>
            <person name="Ma L.-J."/>
            <person name="Dead R."/>
            <person name="Young S."/>
            <person name="Zeng Q."/>
            <person name="Koehrsen M."/>
            <person name="Alvarado L."/>
            <person name="Berlin A."/>
            <person name="Chapman S.B."/>
            <person name="Chen Z."/>
            <person name="Freedman E."/>
            <person name="Gellesch M."/>
            <person name="Goldberg J."/>
            <person name="Griggs A."/>
            <person name="Gujja S."/>
            <person name="Heilman E.R."/>
            <person name="Heiman D."/>
            <person name="Hepburn T."/>
            <person name="Howarth C."/>
            <person name="Jen D."/>
            <person name="Larson L."/>
            <person name="Mehta T."/>
            <person name="Neiman D."/>
            <person name="Pearson M."/>
            <person name="Roberts A."/>
            <person name="Saif S."/>
            <person name="Shea T."/>
            <person name="Shenoy N."/>
            <person name="Sisk P."/>
            <person name="Stolte C."/>
            <person name="Sykes S."/>
            <person name="Walk T."/>
            <person name="White J."/>
            <person name="Yandava C."/>
            <person name="Haas B."/>
            <person name="Nusbaum C."/>
            <person name="Birren B."/>
        </authorList>
    </citation>
    <scope>NUCLEOTIDE SEQUENCE</scope>
    <source>
        <strain evidence="2">R3-111a-1</strain>
    </source>
</reference>
<dbReference type="RefSeq" id="XP_009228031.1">
    <property type="nucleotide sequence ID" value="XM_009229767.1"/>
</dbReference>
<feature type="region of interest" description="Disordered" evidence="1">
    <location>
        <begin position="349"/>
        <end position="385"/>
    </location>
</feature>
<feature type="region of interest" description="Disordered" evidence="1">
    <location>
        <begin position="1"/>
        <end position="29"/>
    </location>
</feature>
<accession>J3PEE5</accession>
<gene>
    <name evidence="3" type="primary">20352334</name>
    <name evidence="2" type="ORF">GGTG_11876</name>
</gene>
<feature type="compositionally biased region" description="Low complexity" evidence="1">
    <location>
        <begin position="10"/>
        <end position="21"/>
    </location>
</feature>
<dbReference type="PANTHER" id="PTHR13379">
    <property type="entry name" value="UNCHARACTERIZED DUF1308"/>
    <property type="match status" value="1"/>
</dbReference>
<dbReference type="AlphaFoldDB" id="J3PEE5"/>
<organism evidence="2">
    <name type="scientific">Gaeumannomyces tritici (strain R3-111a-1)</name>
    <name type="common">Wheat and barley take-all root rot fungus</name>
    <name type="synonym">Gaeumannomyces graminis var. tritici</name>
    <dbReference type="NCBI Taxonomy" id="644352"/>
    <lineage>
        <taxon>Eukaryota</taxon>
        <taxon>Fungi</taxon>
        <taxon>Dikarya</taxon>
        <taxon>Ascomycota</taxon>
        <taxon>Pezizomycotina</taxon>
        <taxon>Sordariomycetes</taxon>
        <taxon>Sordariomycetidae</taxon>
        <taxon>Magnaporthales</taxon>
        <taxon>Magnaporthaceae</taxon>
        <taxon>Gaeumannomyces</taxon>
    </lineage>
</organism>
<proteinExistence type="predicted"/>
<feature type="compositionally biased region" description="Basic residues" evidence="1">
    <location>
        <begin position="354"/>
        <end position="366"/>
    </location>
</feature>
<reference evidence="3" key="5">
    <citation type="submission" date="2018-04" db="UniProtKB">
        <authorList>
            <consortium name="EnsemblFungi"/>
        </authorList>
    </citation>
    <scope>IDENTIFICATION</scope>
    <source>
        <strain evidence="3">R3-111a-1</strain>
    </source>
</reference>
<evidence type="ECO:0000313" key="3">
    <source>
        <dbReference type="EnsemblFungi" id="EJT70853"/>
    </source>
</evidence>
<dbReference type="GeneID" id="20352334"/>
<keyword evidence="4" id="KW-1185">Reference proteome</keyword>
<name>J3PEE5_GAET3</name>
<feature type="region of interest" description="Disordered" evidence="1">
    <location>
        <begin position="45"/>
        <end position="79"/>
    </location>
</feature>
<dbReference type="PANTHER" id="PTHR13379:SF0">
    <property type="entry name" value="UPF0415 PROTEIN C7ORF25"/>
    <property type="match status" value="1"/>
</dbReference>
<feature type="compositionally biased region" description="Basic and acidic residues" evidence="1">
    <location>
        <begin position="53"/>
        <end position="66"/>
    </location>
</feature>
<dbReference type="VEuPathDB" id="FungiDB:GGTG_11876"/>
<evidence type="ECO:0000313" key="2">
    <source>
        <dbReference type="EMBL" id="EJT70853.1"/>
    </source>
</evidence>
<evidence type="ECO:0000256" key="1">
    <source>
        <dbReference type="SAM" id="MobiDB-lite"/>
    </source>
</evidence>
<reference evidence="3" key="4">
    <citation type="journal article" date="2015" name="G3 (Bethesda)">
        <title>Genome sequences of three phytopathogenic species of the Magnaporthaceae family of fungi.</title>
        <authorList>
            <person name="Okagaki L.H."/>
            <person name="Nunes C.C."/>
            <person name="Sailsbery J."/>
            <person name="Clay B."/>
            <person name="Brown D."/>
            <person name="John T."/>
            <person name="Oh Y."/>
            <person name="Young N."/>
            <person name="Fitzgerald M."/>
            <person name="Haas B.J."/>
            <person name="Zeng Q."/>
            <person name="Young S."/>
            <person name="Adiconis X."/>
            <person name="Fan L."/>
            <person name="Levin J.Z."/>
            <person name="Mitchell T.K."/>
            <person name="Okubara P.A."/>
            <person name="Farman M.L."/>
            <person name="Kohn L.M."/>
            <person name="Birren B."/>
            <person name="Ma L.-J."/>
            <person name="Dean R.A."/>
        </authorList>
    </citation>
    <scope>NUCLEOTIDE SEQUENCE</scope>
    <source>
        <strain evidence="3">R3-111a-1</strain>
    </source>
</reference>
<evidence type="ECO:0000313" key="4">
    <source>
        <dbReference type="Proteomes" id="UP000006039"/>
    </source>
</evidence>
<dbReference type="EnsemblFungi" id="EJT70853">
    <property type="protein sequence ID" value="EJT70853"/>
    <property type="gene ID" value="GGTG_11876"/>
</dbReference>
<reference evidence="4" key="1">
    <citation type="submission" date="2010-07" db="EMBL/GenBank/DDBJ databases">
        <title>The genome sequence of Gaeumannomyces graminis var. tritici strain R3-111a-1.</title>
        <authorList>
            <consortium name="The Broad Institute Genome Sequencing Platform"/>
            <person name="Ma L.-J."/>
            <person name="Dead R."/>
            <person name="Young S."/>
            <person name="Zeng Q."/>
            <person name="Koehrsen M."/>
            <person name="Alvarado L."/>
            <person name="Berlin A."/>
            <person name="Chapman S.B."/>
            <person name="Chen Z."/>
            <person name="Freedman E."/>
            <person name="Gellesch M."/>
            <person name="Goldberg J."/>
            <person name="Griggs A."/>
            <person name="Gujja S."/>
            <person name="Heilman E.R."/>
            <person name="Heiman D."/>
            <person name="Hepburn T."/>
            <person name="Howarth C."/>
            <person name="Jen D."/>
            <person name="Larson L."/>
            <person name="Mehta T."/>
            <person name="Neiman D."/>
            <person name="Pearson M."/>
            <person name="Roberts A."/>
            <person name="Saif S."/>
            <person name="Shea T."/>
            <person name="Shenoy N."/>
            <person name="Sisk P."/>
            <person name="Stolte C."/>
            <person name="Sykes S."/>
            <person name="Walk T."/>
            <person name="White J."/>
            <person name="Yandava C."/>
            <person name="Haas B."/>
            <person name="Nusbaum C."/>
            <person name="Birren B."/>
        </authorList>
    </citation>
    <scope>NUCLEOTIDE SEQUENCE [LARGE SCALE GENOMIC DNA]</scope>
    <source>
        <strain evidence="4">R3-111a-1</strain>
    </source>
</reference>
<dbReference type="HOGENOM" id="CLU_717720_0_0_1"/>
<sequence length="385" mass="42073">MAASQPSDEQVAATAQAMATVSDMEKSQRRAKTLLQELQSLLERTTLGGGARISRERDIAGSHDSPDADENGQDSPRVSMPLDAATVRSQPNSVNGLGPLYRRIEAEMRGHEKALEEFKAQFPGVLAASDSAKGGSSAGLLVDELAVAEKRIRGRIDCSNLASAEAQWDIIKRCRDLKAVGQKFEKGSQQTARQEGHERRYKHTKEVALVDAVVDGGETWLRVLGITESRLLHEMAEAGWDWGRGGREEGAHGPQAITGSASSEDEGEDDDMGTISVIQTVQGLMQAARCRSRSRRPRTLHIVFTRVRERSHEEMGRLLCRVRKMGTGQADGDPPISIAVDAADSAFCAGPPRRSSRRSRAWRRPATRWAASWTSGPSPTWTRAR</sequence>
<dbReference type="Proteomes" id="UP000006039">
    <property type="component" value="Unassembled WGS sequence"/>
</dbReference>
<feature type="compositionally biased region" description="Polar residues" evidence="1">
    <location>
        <begin position="375"/>
        <end position="385"/>
    </location>
</feature>
<reference evidence="2" key="3">
    <citation type="submission" date="2010-09" db="EMBL/GenBank/DDBJ databases">
        <title>Annotation of Gaeumannomyces graminis var. tritici R3-111a-1.</title>
        <authorList>
            <consortium name="The Broad Institute Genome Sequencing Platform"/>
            <person name="Ma L.-J."/>
            <person name="Dead R."/>
            <person name="Young S.K."/>
            <person name="Zeng Q."/>
            <person name="Gargeya S."/>
            <person name="Fitzgerald M."/>
            <person name="Haas B."/>
            <person name="Abouelleil A."/>
            <person name="Alvarado L."/>
            <person name="Arachchi H.M."/>
            <person name="Berlin A."/>
            <person name="Brown A."/>
            <person name="Chapman S.B."/>
            <person name="Chen Z."/>
            <person name="Dunbar C."/>
            <person name="Freedman E."/>
            <person name="Gearin G."/>
            <person name="Gellesch M."/>
            <person name="Goldberg J."/>
            <person name="Griggs A."/>
            <person name="Gujja S."/>
            <person name="Heiman D."/>
            <person name="Howarth C."/>
            <person name="Larson L."/>
            <person name="Lui A."/>
            <person name="MacDonald P.J.P."/>
            <person name="Mehta T."/>
            <person name="Montmayeur A."/>
            <person name="Murphy C."/>
            <person name="Neiman D."/>
            <person name="Pearson M."/>
            <person name="Priest M."/>
            <person name="Roberts A."/>
            <person name="Saif S."/>
            <person name="Shea T."/>
            <person name="Shenoy N."/>
            <person name="Sisk P."/>
            <person name="Stolte C."/>
            <person name="Sykes S."/>
            <person name="Yandava C."/>
            <person name="Wortman J."/>
            <person name="Nusbaum C."/>
            <person name="Birren B."/>
        </authorList>
    </citation>
    <scope>NUCLEOTIDE SEQUENCE</scope>
    <source>
        <strain evidence="2">R3-111a-1</strain>
    </source>
</reference>
<dbReference type="OrthoDB" id="441890at2759"/>
<dbReference type="EMBL" id="GL385401">
    <property type="protein sequence ID" value="EJT70853.1"/>
    <property type="molecule type" value="Genomic_DNA"/>
</dbReference>
<dbReference type="eggNOG" id="ENOG502RZS8">
    <property type="taxonomic scope" value="Eukaryota"/>
</dbReference>
<feature type="region of interest" description="Disordered" evidence="1">
    <location>
        <begin position="243"/>
        <end position="270"/>
    </location>
</feature>